<dbReference type="EMBL" id="LSRL02000740">
    <property type="protein sequence ID" value="TDG39949.1"/>
    <property type="molecule type" value="Genomic_DNA"/>
</dbReference>
<dbReference type="STRING" id="7232.A0A484ATK8"/>
<feature type="chain" id="PRO_5019803320" evidence="1">
    <location>
        <begin position="20"/>
        <end position="438"/>
    </location>
</feature>
<protein>
    <submittedName>
        <fullName evidence="2">Uncharacterized protein</fullName>
    </submittedName>
</protein>
<dbReference type="OMA" id="CCRMDQL"/>
<evidence type="ECO:0000313" key="2">
    <source>
        <dbReference type="EMBL" id="TDG39949.1"/>
    </source>
</evidence>
<reference evidence="2 3" key="1">
    <citation type="journal article" date="2019" name="J. Hered.">
        <title>An Improved Genome Assembly for Drosophila navojoa, the Basal Species in the mojavensis Cluster.</title>
        <authorList>
            <person name="Vanderlinde T."/>
            <person name="Dupim E.G."/>
            <person name="Nazario-Yepiz N.O."/>
            <person name="Carvalho A.B."/>
        </authorList>
    </citation>
    <scope>NUCLEOTIDE SEQUENCE [LARGE SCALE GENOMIC DNA]</scope>
    <source>
        <strain evidence="2">Navoj_Jal97</strain>
        <tissue evidence="2">Whole organism</tissue>
    </source>
</reference>
<comment type="caution">
    <text evidence="2">The sequence shown here is derived from an EMBL/GenBank/DDBJ whole genome shotgun (WGS) entry which is preliminary data.</text>
</comment>
<gene>
    <name evidence="2" type="ORF">AWZ03_013633</name>
</gene>
<organism evidence="2 3">
    <name type="scientific">Drosophila navojoa</name>
    <name type="common">Fruit fly</name>
    <dbReference type="NCBI Taxonomy" id="7232"/>
    <lineage>
        <taxon>Eukaryota</taxon>
        <taxon>Metazoa</taxon>
        <taxon>Ecdysozoa</taxon>
        <taxon>Arthropoda</taxon>
        <taxon>Hexapoda</taxon>
        <taxon>Insecta</taxon>
        <taxon>Pterygota</taxon>
        <taxon>Neoptera</taxon>
        <taxon>Endopterygota</taxon>
        <taxon>Diptera</taxon>
        <taxon>Brachycera</taxon>
        <taxon>Muscomorpha</taxon>
        <taxon>Ephydroidea</taxon>
        <taxon>Drosophilidae</taxon>
        <taxon>Drosophila</taxon>
    </lineage>
</organism>
<proteinExistence type="predicted"/>
<dbReference type="Proteomes" id="UP000295192">
    <property type="component" value="Unassembled WGS sequence"/>
</dbReference>
<dbReference type="OrthoDB" id="8017601at2759"/>
<dbReference type="AlphaFoldDB" id="A0A484ATK8"/>
<evidence type="ECO:0000313" key="3">
    <source>
        <dbReference type="Proteomes" id="UP000295192"/>
    </source>
</evidence>
<feature type="signal peptide" evidence="1">
    <location>
        <begin position="1"/>
        <end position="19"/>
    </location>
</feature>
<keyword evidence="3" id="KW-1185">Reference proteome</keyword>
<evidence type="ECO:0000256" key="1">
    <source>
        <dbReference type="SAM" id="SignalP"/>
    </source>
</evidence>
<name>A0A484ATK8_DRONA</name>
<sequence length="438" mass="47568">MWRTRSVWLLLLCATGAAAVCDLRIGEPKPIVVKKFGSKTAVVKRSLTDIQLSPNESITFHCPTGISVSQSSGQPVKINADTAELLCTNDGIYLDERQIIQHRSSATVYCSGGFTQTLYESNRQLRGCPAADAMTLIIGYKLNGLPDVKQLGICYDLGTSRPRFVSYLAYAPRNALLERQTGQELDRLKLDTYLGSLSKYFRFPTNSDFQQMVGNQKQLGQLYDGKLFEYGSLLQEPQLSKELSSYADMLSIVWLRALRTGNWQHWLDALRSANGYTDAAAAAAPAPGAGTSCSRQFDVRLGVSGVATLPIAESCNASRSLLLLDSAGNGMPVPAHIWAHVRALHPTGTTADEFVVVAHNSPYYSVAELGSFCADICAEIPWLRESLFGQLHLVPQYGVVNCCRMDQLQKLVDFSSPAAAAAAATPTAATPPIPTLKP</sequence>
<accession>A0A484ATK8</accession>
<keyword evidence="1" id="KW-0732">Signal</keyword>